<dbReference type="PANTHER" id="PTHR43744">
    <property type="entry name" value="ABC TRANSPORTER PERMEASE PROTEIN MG189-RELATED-RELATED"/>
    <property type="match status" value="1"/>
</dbReference>
<keyword evidence="10" id="KW-1185">Reference proteome</keyword>
<feature type="transmembrane region" description="Helical" evidence="7">
    <location>
        <begin position="29"/>
        <end position="50"/>
    </location>
</feature>
<evidence type="ECO:0000256" key="7">
    <source>
        <dbReference type="RuleBase" id="RU363032"/>
    </source>
</evidence>
<keyword evidence="2 7" id="KW-0813">Transport</keyword>
<evidence type="ECO:0000256" key="3">
    <source>
        <dbReference type="ARBA" id="ARBA00022475"/>
    </source>
</evidence>
<feature type="transmembrane region" description="Helical" evidence="7">
    <location>
        <begin position="267"/>
        <end position="287"/>
    </location>
</feature>
<feature type="transmembrane region" description="Helical" evidence="7">
    <location>
        <begin position="94"/>
        <end position="118"/>
    </location>
</feature>
<protein>
    <submittedName>
        <fullName evidence="9">ABC-type glycerol-3-phosphate transport system, permease component</fullName>
    </submittedName>
</protein>
<dbReference type="PANTHER" id="PTHR43744:SF1">
    <property type="entry name" value="BINDING-PROTEIN-DEPENDENT TRANSPORT SYSTEMS INNER MEMBRANE COMPONENT"/>
    <property type="match status" value="1"/>
</dbReference>
<keyword evidence="3" id="KW-1003">Cell membrane</keyword>
<dbReference type="OrthoDB" id="9773467at2"/>
<dbReference type="InterPro" id="IPR035906">
    <property type="entry name" value="MetI-like_sf"/>
</dbReference>
<dbReference type="RefSeq" id="WP_074932816.1">
    <property type="nucleotide sequence ID" value="NZ_FORI01000008.1"/>
</dbReference>
<dbReference type="InterPro" id="IPR000515">
    <property type="entry name" value="MetI-like"/>
</dbReference>
<keyword evidence="4 7" id="KW-0812">Transmembrane</keyword>
<gene>
    <name evidence="9" type="ORF">SAMN04487775_108173</name>
</gene>
<dbReference type="GO" id="GO:0055085">
    <property type="term" value="P:transmembrane transport"/>
    <property type="evidence" value="ECO:0007669"/>
    <property type="project" value="InterPro"/>
</dbReference>
<evidence type="ECO:0000259" key="8">
    <source>
        <dbReference type="PROSITE" id="PS50928"/>
    </source>
</evidence>
<evidence type="ECO:0000256" key="4">
    <source>
        <dbReference type="ARBA" id="ARBA00022692"/>
    </source>
</evidence>
<evidence type="ECO:0000256" key="5">
    <source>
        <dbReference type="ARBA" id="ARBA00022989"/>
    </source>
</evidence>
<dbReference type="AlphaFoldDB" id="A0A1I3MBH7"/>
<dbReference type="Pfam" id="PF00528">
    <property type="entry name" value="BPD_transp_1"/>
    <property type="match status" value="1"/>
</dbReference>
<evidence type="ECO:0000313" key="9">
    <source>
        <dbReference type="EMBL" id="SFI94351.1"/>
    </source>
</evidence>
<keyword evidence="6 7" id="KW-0472">Membrane</keyword>
<evidence type="ECO:0000256" key="6">
    <source>
        <dbReference type="ARBA" id="ARBA00023136"/>
    </source>
</evidence>
<accession>A0A1I3MBH7</accession>
<proteinExistence type="inferred from homology"/>
<name>A0A1I3MBH7_9SPIR</name>
<keyword evidence="5 7" id="KW-1133">Transmembrane helix</keyword>
<dbReference type="GO" id="GO:0005886">
    <property type="term" value="C:plasma membrane"/>
    <property type="evidence" value="ECO:0007669"/>
    <property type="project" value="UniProtKB-SubCell"/>
</dbReference>
<evidence type="ECO:0000256" key="2">
    <source>
        <dbReference type="ARBA" id="ARBA00022448"/>
    </source>
</evidence>
<evidence type="ECO:0000313" key="10">
    <source>
        <dbReference type="Proteomes" id="UP000182737"/>
    </source>
</evidence>
<dbReference type="CDD" id="cd06261">
    <property type="entry name" value="TM_PBP2"/>
    <property type="match status" value="1"/>
</dbReference>
<comment type="subcellular location">
    <subcellularLocation>
        <location evidence="1 7">Cell membrane</location>
        <topology evidence="1 7">Multi-pass membrane protein</topology>
    </subcellularLocation>
</comment>
<feature type="transmembrane region" description="Helical" evidence="7">
    <location>
        <begin position="130"/>
        <end position="151"/>
    </location>
</feature>
<sequence>MKSKNLYKEQTIHHYKFRRKPNRSIGGDVGIYIFLGICSLMMLFPLFWAVCNSLKPLDEVLKNPPTILPKHPTTDNFSDLFVTLSQGWVPLSRYVWNTVFITAVGTFGHVIIASMAAYVLAKYRFPGGQLFFRVAVIALMFNGYVTGIPNYLILCKLHMVDTYWALILPAIGGSLGLFLMKQFMDGFPMSLVEAAKIDGASELLIFFKLVMPNVKPAWLTISIFSIQNLWNNAQIQYIYTESKKMLRYALDQVAALGVIARQGQQNAVIVLTMSVPIIFFIFSQSQIMETMATSGLKD</sequence>
<dbReference type="PROSITE" id="PS50928">
    <property type="entry name" value="ABC_TM1"/>
    <property type="match status" value="1"/>
</dbReference>
<dbReference type="Gene3D" id="1.10.3720.10">
    <property type="entry name" value="MetI-like"/>
    <property type="match status" value="1"/>
</dbReference>
<organism evidence="9 10">
    <name type="scientific">Treponema bryantii</name>
    <dbReference type="NCBI Taxonomy" id="163"/>
    <lineage>
        <taxon>Bacteria</taxon>
        <taxon>Pseudomonadati</taxon>
        <taxon>Spirochaetota</taxon>
        <taxon>Spirochaetia</taxon>
        <taxon>Spirochaetales</taxon>
        <taxon>Treponemataceae</taxon>
        <taxon>Treponema</taxon>
    </lineage>
</organism>
<evidence type="ECO:0000256" key="1">
    <source>
        <dbReference type="ARBA" id="ARBA00004651"/>
    </source>
</evidence>
<comment type="similarity">
    <text evidence="7">Belongs to the binding-protein-dependent transport system permease family.</text>
</comment>
<dbReference type="Proteomes" id="UP000182737">
    <property type="component" value="Unassembled WGS sequence"/>
</dbReference>
<dbReference type="EMBL" id="FORI01000008">
    <property type="protein sequence ID" value="SFI94351.1"/>
    <property type="molecule type" value="Genomic_DNA"/>
</dbReference>
<feature type="domain" description="ABC transmembrane type-1" evidence="8">
    <location>
        <begin position="95"/>
        <end position="288"/>
    </location>
</feature>
<feature type="transmembrane region" description="Helical" evidence="7">
    <location>
        <begin position="163"/>
        <end position="180"/>
    </location>
</feature>
<reference evidence="10" key="1">
    <citation type="submission" date="2016-10" db="EMBL/GenBank/DDBJ databases">
        <authorList>
            <person name="Varghese N."/>
            <person name="Submissions S."/>
        </authorList>
    </citation>
    <scope>NUCLEOTIDE SEQUENCE [LARGE SCALE GENOMIC DNA]</scope>
    <source>
        <strain evidence="10">XBD1002</strain>
    </source>
</reference>
<dbReference type="SUPFAM" id="SSF161098">
    <property type="entry name" value="MetI-like"/>
    <property type="match status" value="1"/>
</dbReference>